<dbReference type="GO" id="GO:0005634">
    <property type="term" value="C:nucleus"/>
    <property type="evidence" value="ECO:0007669"/>
    <property type="project" value="UniProtKB-ARBA"/>
</dbReference>
<evidence type="ECO:0008006" key="6">
    <source>
        <dbReference type="Google" id="ProtNLM"/>
    </source>
</evidence>
<reference evidence="4" key="1">
    <citation type="submission" date="2021-03" db="EMBL/GenBank/DDBJ databases">
        <title>Draft genome sequence of rust myrtle Austropuccinia psidii MF-1, a brazilian biotype.</title>
        <authorList>
            <person name="Quecine M.C."/>
            <person name="Pachon D.M.R."/>
            <person name="Bonatelli M.L."/>
            <person name="Correr F.H."/>
            <person name="Franceschini L.M."/>
            <person name="Leite T.F."/>
            <person name="Margarido G.R.A."/>
            <person name="Almeida C.A."/>
            <person name="Ferrarezi J.A."/>
            <person name="Labate C.A."/>
        </authorList>
    </citation>
    <scope>NUCLEOTIDE SEQUENCE</scope>
    <source>
        <strain evidence="4">MF-1</strain>
    </source>
</reference>
<dbReference type="InterPro" id="IPR050951">
    <property type="entry name" value="Retrovirus_Pol_polyprotein"/>
</dbReference>
<dbReference type="InterPro" id="IPR023780">
    <property type="entry name" value="Chromo_domain"/>
</dbReference>
<dbReference type="InterPro" id="IPR056924">
    <property type="entry name" value="SH3_Tf2-1"/>
</dbReference>
<dbReference type="Pfam" id="PF00385">
    <property type="entry name" value="Chromo"/>
    <property type="match status" value="1"/>
</dbReference>
<feature type="domain" description="Integrase catalytic" evidence="3">
    <location>
        <begin position="1"/>
        <end position="125"/>
    </location>
</feature>
<dbReference type="InterPro" id="IPR016197">
    <property type="entry name" value="Chromo-like_dom_sf"/>
</dbReference>
<dbReference type="EMBL" id="AVOT02052781">
    <property type="protein sequence ID" value="MBW0547695.1"/>
    <property type="molecule type" value="Genomic_DNA"/>
</dbReference>
<evidence type="ECO:0000259" key="3">
    <source>
        <dbReference type="PROSITE" id="PS50994"/>
    </source>
</evidence>
<dbReference type="GO" id="GO:0003723">
    <property type="term" value="F:RNA binding"/>
    <property type="evidence" value="ECO:0007669"/>
    <property type="project" value="UniProtKB-KW"/>
</dbReference>
<evidence type="ECO:0000256" key="1">
    <source>
        <dbReference type="ARBA" id="ARBA00022884"/>
    </source>
</evidence>
<dbReference type="SUPFAM" id="SSF53098">
    <property type="entry name" value="Ribonuclease H-like"/>
    <property type="match status" value="1"/>
</dbReference>
<feature type="domain" description="Chromo" evidence="2">
    <location>
        <begin position="266"/>
        <end position="301"/>
    </location>
</feature>
<gene>
    <name evidence="4" type="ORF">O181_087410</name>
</gene>
<dbReference type="Gene3D" id="3.30.420.10">
    <property type="entry name" value="Ribonuclease H-like superfamily/Ribonuclease H"/>
    <property type="match status" value="1"/>
</dbReference>
<dbReference type="CDD" id="cd00024">
    <property type="entry name" value="CD_CSD"/>
    <property type="match status" value="1"/>
</dbReference>
<dbReference type="PANTHER" id="PTHR37984:SF15">
    <property type="entry name" value="INTEGRASE CATALYTIC DOMAIN-CONTAINING PROTEIN"/>
    <property type="match status" value="1"/>
</dbReference>
<protein>
    <recommendedName>
        <fullName evidence="6">Integrase catalytic domain-containing protein</fullName>
    </recommendedName>
</protein>
<accession>A0A9Q3IPL2</accession>
<dbReference type="PROSITE" id="PS50994">
    <property type="entry name" value="INTEGRASE"/>
    <property type="match status" value="1"/>
</dbReference>
<evidence type="ECO:0000313" key="5">
    <source>
        <dbReference type="Proteomes" id="UP000765509"/>
    </source>
</evidence>
<organism evidence="4 5">
    <name type="scientific">Austropuccinia psidii MF-1</name>
    <dbReference type="NCBI Taxonomy" id="1389203"/>
    <lineage>
        <taxon>Eukaryota</taxon>
        <taxon>Fungi</taxon>
        <taxon>Dikarya</taxon>
        <taxon>Basidiomycota</taxon>
        <taxon>Pucciniomycotina</taxon>
        <taxon>Pucciniomycetes</taxon>
        <taxon>Pucciniales</taxon>
        <taxon>Sphaerophragmiaceae</taxon>
        <taxon>Austropuccinia</taxon>
    </lineage>
</organism>
<name>A0A9Q3IPL2_9BASI</name>
<sequence>MAIFLPTYSTIIALDLAQIFIIHVSPKHGLPISIVSDRGSLFDSSFWTQLCQKRKISRDLSTAFHPKTDGLTERVNQILEQYLWMYVSYHQDDWHTWLPLAEFAYNNAEHSSTKQSPFFTIYGRNPSFDSIHISHDTPAAKLSTKLQSVQQVVKEELESAIKRFKKYADRNRAIPPDFQPEDKVWLASKNIKTARPTKKLSEKWLGPFEVLKKIGSHAYHLKLPQQWNSVHLFFHVSLLEPVKQSTIPNRHQMPPPPVIVKKQEEWEVAQVLDSKLKRGTLWYLVEWKGFNEDQERTTWEPAPRPCQGFSHFLSRQSWPKCLKSLMYGGWWGLEFMKVSSSPGMHL</sequence>
<dbReference type="Pfam" id="PF24626">
    <property type="entry name" value="SH3_Tf2-1"/>
    <property type="match status" value="1"/>
</dbReference>
<keyword evidence="5" id="KW-1185">Reference proteome</keyword>
<dbReference type="PROSITE" id="PS50013">
    <property type="entry name" value="CHROMO_2"/>
    <property type="match status" value="1"/>
</dbReference>
<dbReference type="PANTHER" id="PTHR37984">
    <property type="entry name" value="PROTEIN CBG26694"/>
    <property type="match status" value="1"/>
</dbReference>
<comment type="caution">
    <text evidence="4">The sequence shown here is derived from an EMBL/GenBank/DDBJ whole genome shotgun (WGS) entry which is preliminary data.</text>
</comment>
<dbReference type="SUPFAM" id="SSF54160">
    <property type="entry name" value="Chromo domain-like"/>
    <property type="match status" value="1"/>
</dbReference>
<dbReference type="GO" id="GO:0006338">
    <property type="term" value="P:chromatin remodeling"/>
    <property type="evidence" value="ECO:0007669"/>
    <property type="project" value="UniProtKB-ARBA"/>
</dbReference>
<dbReference type="GO" id="GO:0015074">
    <property type="term" value="P:DNA integration"/>
    <property type="evidence" value="ECO:0007669"/>
    <property type="project" value="InterPro"/>
</dbReference>
<dbReference type="InterPro" id="IPR000953">
    <property type="entry name" value="Chromo/chromo_shadow_dom"/>
</dbReference>
<keyword evidence="1" id="KW-0694">RNA-binding</keyword>
<dbReference type="Gene3D" id="2.40.50.40">
    <property type="match status" value="1"/>
</dbReference>
<dbReference type="InterPro" id="IPR036397">
    <property type="entry name" value="RNaseH_sf"/>
</dbReference>
<dbReference type="InterPro" id="IPR012337">
    <property type="entry name" value="RNaseH-like_sf"/>
</dbReference>
<evidence type="ECO:0000313" key="4">
    <source>
        <dbReference type="EMBL" id="MBW0547695.1"/>
    </source>
</evidence>
<evidence type="ECO:0000259" key="2">
    <source>
        <dbReference type="PROSITE" id="PS50013"/>
    </source>
</evidence>
<dbReference type="Proteomes" id="UP000765509">
    <property type="component" value="Unassembled WGS sequence"/>
</dbReference>
<dbReference type="AlphaFoldDB" id="A0A9Q3IPL2"/>
<dbReference type="OrthoDB" id="10030726at2759"/>
<dbReference type="InterPro" id="IPR001584">
    <property type="entry name" value="Integrase_cat-core"/>
</dbReference>
<proteinExistence type="predicted"/>